<keyword evidence="10" id="KW-0326">Glycosidase</keyword>
<keyword evidence="14" id="KW-1133">Transmembrane helix</keyword>
<evidence type="ECO:0000256" key="2">
    <source>
        <dbReference type="ARBA" id="ARBA00004370"/>
    </source>
</evidence>
<dbReference type="PROSITE" id="PS51762">
    <property type="entry name" value="GH16_2"/>
    <property type="match status" value="1"/>
</dbReference>
<evidence type="ECO:0000256" key="1">
    <source>
        <dbReference type="ARBA" id="ARBA00000822"/>
    </source>
</evidence>
<gene>
    <name evidence="17" type="ORF">X797_007828</name>
</gene>
<dbReference type="HOGENOM" id="CLU_491817_0_0_1"/>
<comment type="catalytic activity">
    <reaction evidence="1">
        <text>Random endo-hydrolysis of N-acetyl-beta-D-glucosaminide (1-&gt;4)-beta-linkages in chitin and chitodextrins.</text>
        <dbReference type="EC" id="3.2.1.14"/>
    </reaction>
</comment>
<sequence>MLYNSIVTATALLGLAAAQVHTDCNPMERDCPANPAFGTDHNFNFNITPSSDLWETTAGTVSYDAKTGAAFTINKQGDSPTLRTKFYFFFGRTEIHLKVAPGRGIVSSMMWLSDDLDEVDWEFLGSNKTFATTNYFGKGRQDFKNGGSHPMTGMQDDYHNYTTVWTKDSIEWFIDGNHVRTLNSKDANNTHNYPQTPMRMSVGIWAGGDPSLPEGTRLWAGGDTDYANGPYTMYLKSAQVTDYSSGKEYTYGDRSGSWESIKIESGNSTALDALNKQPDKSTSEKWNDLPTGAKAGVYAGGGAVGALALGTLLWYYIRQRRIGAAEAKAAALRDEEDQRENARFLKDGINPDGFTDHGQEYNARELRAGGMANENSYHVPESSPFDGPFDEKSRLGSSASNVSPSLALLVLVPWLAEQWELQEPCEASPAEQPVLPLLIMVLSLVFLPALVIHRGLRAPECLPAPLVSTRCVAAQLPTHTQEWDLLAPISKVMDCRECKVQEPWAPKEALPTTNSQATDTGGLRHLEETMAGRRGPGFNDDKPSRNVVAFIRPV</sequence>
<evidence type="ECO:0000256" key="9">
    <source>
        <dbReference type="ARBA" id="ARBA00023180"/>
    </source>
</evidence>
<reference evidence="17 18" key="1">
    <citation type="submission" date="2014-02" db="EMBL/GenBank/DDBJ databases">
        <title>The genome sequence of the entomopathogenic fungus Metarhizium robertsii ARSEF 2575.</title>
        <authorList>
            <person name="Giuliano Garisto Donzelli B."/>
            <person name="Roe B.A."/>
            <person name="Macmil S.L."/>
            <person name="Krasnoff S.B."/>
            <person name="Gibson D.M."/>
        </authorList>
    </citation>
    <scope>NUCLEOTIDE SEQUENCE [LARGE SCALE GENOMIC DNA]</scope>
    <source>
        <strain evidence="17 18">ARSEF 2575</strain>
    </source>
</reference>
<keyword evidence="5" id="KW-0808">Transferase</keyword>
<dbReference type="Gene3D" id="2.60.120.200">
    <property type="match status" value="1"/>
</dbReference>
<evidence type="ECO:0000256" key="14">
    <source>
        <dbReference type="SAM" id="Phobius"/>
    </source>
</evidence>
<feature type="chain" id="PRO_5001991978" description="chitinase" evidence="15">
    <location>
        <begin position="23"/>
        <end position="554"/>
    </location>
</feature>
<name>A0A0A1UT00_9HYPO</name>
<evidence type="ECO:0000256" key="15">
    <source>
        <dbReference type="SAM" id="SignalP"/>
    </source>
</evidence>
<organism evidence="17 18">
    <name type="scientific">Metarhizium robertsii</name>
    <dbReference type="NCBI Taxonomy" id="568076"/>
    <lineage>
        <taxon>Eukaryota</taxon>
        <taxon>Fungi</taxon>
        <taxon>Dikarya</taxon>
        <taxon>Ascomycota</taxon>
        <taxon>Pezizomycotina</taxon>
        <taxon>Sordariomycetes</taxon>
        <taxon>Hypocreomycetidae</taxon>
        <taxon>Hypocreales</taxon>
        <taxon>Clavicipitaceae</taxon>
        <taxon>Metarhizium</taxon>
    </lineage>
</organism>
<keyword evidence="11" id="KW-0961">Cell wall biogenesis/degradation</keyword>
<dbReference type="InterPro" id="IPR050546">
    <property type="entry name" value="Glycosyl_Hydrlase_16"/>
</dbReference>
<keyword evidence="14" id="KW-0812">Transmembrane</keyword>
<dbReference type="SUPFAM" id="SSF49899">
    <property type="entry name" value="Concanavalin A-like lectins/glucanases"/>
    <property type="match status" value="1"/>
</dbReference>
<dbReference type="InterPro" id="IPR013320">
    <property type="entry name" value="ConA-like_dom_sf"/>
</dbReference>
<comment type="similarity">
    <text evidence="12">Belongs to the glycosyl hydrolase 16 family. CRH1 subfamily.</text>
</comment>
<keyword evidence="4" id="KW-0328">Glycosyltransferase</keyword>
<dbReference type="GO" id="GO:0008843">
    <property type="term" value="F:endochitinase activity"/>
    <property type="evidence" value="ECO:0007669"/>
    <property type="project" value="UniProtKB-EC"/>
</dbReference>
<keyword evidence="6 15" id="KW-0732">Signal</keyword>
<evidence type="ECO:0000256" key="10">
    <source>
        <dbReference type="ARBA" id="ARBA00023295"/>
    </source>
</evidence>
<feature type="transmembrane region" description="Helical" evidence="14">
    <location>
        <begin position="434"/>
        <end position="452"/>
    </location>
</feature>
<dbReference type="EC" id="3.2.1.14" evidence="3"/>
<evidence type="ECO:0000256" key="12">
    <source>
        <dbReference type="ARBA" id="ARBA00038074"/>
    </source>
</evidence>
<evidence type="ECO:0000256" key="4">
    <source>
        <dbReference type="ARBA" id="ARBA00022676"/>
    </source>
</evidence>
<dbReference type="PANTHER" id="PTHR10963:SF27">
    <property type="entry name" value="GLYCOSIDASE-RELATED"/>
    <property type="match status" value="1"/>
</dbReference>
<dbReference type="OrthoDB" id="4781at2759"/>
<keyword evidence="7 17" id="KW-0378">Hydrolase</keyword>
<protein>
    <recommendedName>
        <fullName evidence="3">chitinase</fullName>
        <ecNumber evidence="3">3.2.1.14</ecNumber>
    </recommendedName>
</protein>
<evidence type="ECO:0000313" key="17">
    <source>
        <dbReference type="EMBL" id="EXU99105.1"/>
    </source>
</evidence>
<evidence type="ECO:0000256" key="13">
    <source>
        <dbReference type="SAM" id="MobiDB-lite"/>
    </source>
</evidence>
<evidence type="ECO:0000256" key="8">
    <source>
        <dbReference type="ARBA" id="ARBA00023136"/>
    </source>
</evidence>
<feature type="transmembrane region" description="Helical" evidence="14">
    <location>
        <begin position="295"/>
        <end position="317"/>
    </location>
</feature>
<comment type="caution">
    <text evidence="17">The sequence shown here is derived from an EMBL/GenBank/DDBJ whole genome shotgun (WGS) entry which is preliminary data.</text>
</comment>
<feature type="signal peptide" evidence="15">
    <location>
        <begin position="1"/>
        <end position="22"/>
    </location>
</feature>
<evidence type="ECO:0000256" key="6">
    <source>
        <dbReference type="ARBA" id="ARBA00022729"/>
    </source>
</evidence>
<feature type="domain" description="GH16" evidence="16">
    <location>
        <begin position="20"/>
        <end position="235"/>
    </location>
</feature>
<dbReference type="Pfam" id="PF00722">
    <property type="entry name" value="Glyco_hydro_16"/>
    <property type="match status" value="1"/>
</dbReference>
<dbReference type="eggNOG" id="ENOG502QVQI">
    <property type="taxonomic scope" value="Eukaryota"/>
</dbReference>
<feature type="region of interest" description="Disordered" evidence="13">
    <location>
        <begin position="375"/>
        <end position="397"/>
    </location>
</feature>
<keyword evidence="8 14" id="KW-0472">Membrane</keyword>
<dbReference type="PANTHER" id="PTHR10963">
    <property type="entry name" value="GLYCOSYL HYDROLASE-RELATED"/>
    <property type="match status" value="1"/>
</dbReference>
<evidence type="ECO:0000256" key="5">
    <source>
        <dbReference type="ARBA" id="ARBA00022679"/>
    </source>
</evidence>
<evidence type="ECO:0000256" key="3">
    <source>
        <dbReference type="ARBA" id="ARBA00012729"/>
    </source>
</evidence>
<evidence type="ECO:0000259" key="16">
    <source>
        <dbReference type="PROSITE" id="PS51762"/>
    </source>
</evidence>
<dbReference type="GO" id="GO:0005975">
    <property type="term" value="P:carbohydrate metabolic process"/>
    <property type="evidence" value="ECO:0007669"/>
    <property type="project" value="InterPro"/>
</dbReference>
<comment type="subcellular location">
    <subcellularLocation>
        <location evidence="2">Membrane</location>
    </subcellularLocation>
</comment>
<dbReference type="InterPro" id="IPR000757">
    <property type="entry name" value="Beta-glucanase-like"/>
</dbReference>
<dbReference type="EMBL" id="JELW01000021">
    <property type="protein sequence ID" value="EXU99105.1"/>
    <property type="molecule type" value="Genomic_DNA"/>
</dbReference>
<dbReference type="Proteomes" id="UP000030151">
    <property type="component" value="Unassembled WGS sequence"/>
</dbReference>
<evidence type="ECO:0000256" key="11">
    <source>
        <dbReference type="ARBA" id="ARBA00023316"/>
    </source>
</evidence>
<dbReference type="CDD" id="cd02183">
    <property type="entry name" value="GH16_fungal_CRH1_transglycosylase"/>
    <property type="match status" value="1"/>
</dbReference>
<evidence type="ECO:0000313" key="18">
    <source>
        <dbReference type="Proteomes" id="UP000030151"/>
    </source>
</evidence>
<dbReference type="AlphaFoldDB" id="A0A0A1UT00"/>
<dbReference type="GO" id="GO:0016757">
    <property type="term" value="F:glycosyltransferase activity"/>
    <property type="evidence" value="ECO:0007669"/>
    <property type="project" value="UniProtKB-KW"/>
</dbReference>
<dbReference type="GO" id="GO:0016020">
    <property type="term" value="C:membrane"/>
    <property type="evidence" value="ECO:0007669"/>
    <property type="project" value="UniProtKB-SubCell"/>
</dbReference>
<proteinExistence type="inferred from homology"/>
<dbReference type="GO" id="GO:0031505">
    <property type="term" value="P:fungal-type cell wall organization"/>
    <property type="evidence" value="ECO:0007669"/>
    <property type="project" value="TreeGrafter"/>
</dbReference>
<evidence type="ECO:0000256" key="7">
    <source>
        <dbReference type="ARBA" id="ARBA00022801"/>
    </source>
</evidence>
<dbReference type="GO" id="GO:0009277">
    <property type="term" value="C:fungal-type cell wall"/>
    <property type="evidence" value="ECO:0007669"/>
    <property type="project" value="TreeGrafter"/>
</dbReference>
<keyword evidence="9" id="KW-0325">Glycoprotein</keyword>
<accession>A0A0A1UT00</accession>